<dbReference type="InterPro" id="IPR016071">
    <property type="entry name" value="Staphylococal_nuclease_OB-fold"/>
</dbReference>
<dbReference type="AlphaFoldDB" id="A0A916R3R1"/>
<accession>A0A916R3R1</accession>
<reference evidence="2" key="2">
    <citation type="submission" date="2020-09" db="EMBL/GenBank/DDBJ databases">
        <authorList>
            <person name="Sun Q."/>
            <person name="Zhou Y."/>
        </authorList>
    </citation>
    <scope>NUCLEOTIDE SEQUENCE</scope>
    <source>
        <strain evidence="2">CGMCC 1.15880</strain>
    </source>
</reference>
<dbReference type="EMBL" id="BMKA01000009">
    <property type="protein sequence ID" value="GGA31788.1"/>
    <property type="molecule type" value="Genomic_DNA"/>
</dbReference>
<dbReference type="Proteomes" id="UP000628017">
    <property type="component" value="Unassembled WGS sequence"/>
</dbReference>
<evidence type="ECO:0000259" key="1">
    <source>
        <dbReference type="PROSITE" id="PS50830"/>
    </source>
</evidence>
<dbReference type="Pfam" id="PF00565">
    <property type="entry name" value="SNase"/>
    <property type="match status" value="1"/>
</dbReference>
<feature type="domain" description="TNase-like" evidence="1">
    <location>
        <begin position="41"/>
        <end position="140"/>
    </location>
</feature>
<protein>
    <recommendedName>
        <fullName evidence="1">TNase-like domain-containing protein</fullName>
    </recommendedName>
</protein>
<name>A0A916R3R1_9RHOB</name>
<gene>
    <name evidence="2" type="ORF">GCM10011498_36240</name>
</gene>
<evidence type="ECO:0000313" key="3">
    <source>
        <dbReference type="Proteomes" id="UP000628017"/>
    </source>
</evidence>
<reference evidence="2" key="1">
    <citation type="journal article" date="2014" name="Int. J. Syst. Evol. Microbiol.">
        <title>Complete genome sequence of Corynebacterium casei LMG S-19264T (=DSM 44701T), isolated from a smear-ripened cheese.</title>
        <authorList>
            <consortium name="US DOE Joint Genome Institute (JGI-PGF)"/>
            <person name="Walter F."/>
            <person name="Albersmeier A."/>
            <person name="Kalinowski J."/>
            <person name="Ruckert C."/>
        </authorList>
    </citation>
    <scope>NUCLEOTIDE SEQUENCE</scope>
    <source>
        <strain evidence="2">CGMCC 1.15880</strain>
    </source>
</reference>
<evidence type="ECO:0000313" key="2">
    <source>
        <dbReference type="EMBL" id="GGA31788.1"/>
    </source>
</evidence>
<keyword evidence="3" id="KW-1185">Reference proteome</keyword>
<sequence>MTDTTNIERRNPTENRQGGTWCVLAVVLLNRSVLPVASKAEPVRPASIYVIDGDTLDIEGQRFRLVGYDTPETYHAKCDFELALGNAATKRVRDLVASGQLLDLVILPGRDRYDRGLARFSIGGKNLADILTGEGLAWAYQGGRRQSWC</sequence>
<dbReference type="PROSITE" id="PS50830">
    <property type="entry name" value="TNASE_3"/>
    <property type="match status" value="1"/>
</dbReference>
<organism evidence="2 3">
    <name type="scientific">Neptunicoccus cionae</name>
    <dbReference type="NCBI Taxonomy" id="2035344"/>
    <lineage>
        <taxon>Bacteria</taxon>
        <taxon>Pseudomonadati</taxon>
        <taxon>Pseudomonadota</taxon>
        <taxon>Alphaproteobacteria</taxon>
        <taxon>Rhodobacterales</taxon>
        <taxon>Paracoccaceae</taxon>
        <taxon>Neptunicoccus</taxon>
    </lineage>
</organism>
<comment type="caution">
    <text evidence="2">The sequence shown here is derived from an EMBL/GenBank/DDBJ whole genome shotgun (WGS) entry which is preliminary data.</text>
</comment>
<proteinExistence type="predicted"/>
<dbReference type="RefSeq" id="WP_188678592.1">
    <property type="nucleotide sequence ID" value="NZ_BMKA01000009.1"/>
</dbReference>
<dbReference type="SMART" id="SM00318">
    <property type="entry name" value="SNc"/>
    <property type="match status" value="1"/>
</dbReference>
<dbReference type="SUPFAM" id="SSF50199">
    <property type="entry name" value="Staphylococcal nuclease"/>
    <property type="match status" value="1"/>
</dbReference>
<dbReference type="InterPro" id="IPR035437">
    <property type="entry name" value="SNase_OB-fold_sf"/>
</dbReference>
<dbReference type="Gene3D" id="2.40.50.90">
    <property type="match status" value="1"/>
</dbReference>